<name>A0A1A9EWU0_9GAMM</name>
<evidence type="ECO:0000313" key="1">
    <source>
        <dbReference type="EMBL" id="ANG62386.1"/>
    </source>
</evidence>
<keyword evidence="2" id="KW-1185">Reference proteome</keyword>
<accession>A0A1A9EWU0</accession>
<gene>
    <name evidence="1" type="ORF">A8C75_07710</name>
</gene>
<dbReference type="OrthoDB" id="5600572at2"/>
<dbReference type="EMBL" id="CP015839">
    <property type="protein sequence ID" value="ANG62386.1"/>
    <property type="molecule type" value="Genomic_DNA"/>
</dbReference>
<protein>
    <submittedName>
        <fullName evidence="1">TIGR02647 family protein</fullName>
    </submittedName>
</protein>
<proteinExistence type="predicted"/>
<dbReference type="Pfam" id="PF18918">
    <property type="entry name" value="DUF5669"/>
    <property type="match status" value="1"/>
</dbReference>
<reference evidence="2" key="1">
    <citation type="submission" date="2016-05" db="EMBL/GenBank/DDBJ databases">
        <authorList>
            <person name="Baek K."/>
            <person name="Yang S.-J."/>
        </authorList>
    </citation>
    <scope>NUCLEOTIDE SEQUENCE [LARGE SCALE GENOMIC DNA]</scope>
    <source>
        <strain evidence="2">ST58-10</strain>
    </source>
</reference>
<dbReference type="NCBIfam" id="TIGR02647">
    <property type="entry name" value="DNA"/>
    <property type="match status" value="1"/>
</dbReference>
<dbReference type="STRING" id="1821621.A8C75_07710"/>
<dbReference type="AlphaFoldDB" id="A0A1A9EWU0"/>
<organism evidence="1 2">
    <name type="scientific">Marinobacterium aestuarii</name>
    <dbReference type="NCBI Taxonomy" id="1821621"/>
    <lineage>
        <taxon>Bacteria</taxon>
        <taxon>Pseudomonadati</taxon>
        <taxon>Pseudomonadota</taxon>
        <taxon>Gammaproteobacteria</taxon>
        <taxon>Oceanospirillales</taxon>
        <taxon>Oceanospirillaceae</taxon>
        <taxon>Marinobacterium</taxon>
    </lineage>
</organism>
<dbReference type="KEGG" id="mars:A8C75_07710"/>
<dbReference type="InterPro" id="IPR013468">
    <property type="entry name" value="CHP02647"/>
</dbReference>
<reference evidence="1 2" key="2">
    <citation type="journal article" date="2018" name="Int. J. Syst. Evol. Microbiol.">
        <title>Marinobacterium aestuarii sp. nov., a benzene-degrading marine bacterium isolated from estuary sediment.</title>
        <authorList>
            <person name="Bae S.S."/>
            <person name="Jung J."/>
            <person name="Chung D."/>
            <person name="Baek K."/>
        </authorList>
    </citation>
    <scope>NUCLEOTIDE SEQUENCE [LARGE SCALE GENOMIC DNA]</scope>
    <source>
        <strain evidence="1 2">ST58-10</strain>
    </source>
</reference>
<dbReference type="RefSeq" id="WP_067380303.1">
    <property type="nucleotide sequence ID" value="NZ_CP015839.1"/>
</dbReference>
<dbReference type="Proteomes" id="UP000078070">
    <property type="component" value="Chromosome"/>
</dbReference>
<sequence length="81" mass="8889">MPYSPEMIEELNMLSRFNLMTTQEGLKVHHDAEVAVVSATARLFEKGLITQADGGYLTDLGREAAEHAQSALMILQSPPCN</sequence>
<evidence type="ECO:0000313" key="2">
    <source>
        <dbReference type="Proteomes" id="UP000078070"/>
    </source>
</evidence>